<comment type="catalytic activity">
    <reaction evidence="8 10">
        <text>5-[(5-phospho-1-deoxy-D-ribulos-1-ylimino)methylamino]-1-(5-phospho-beta-D-ribosyl)imidazole-4-carboxamide + L-glutamine = D-erythro-1-(imidazol-4-yl)glycerol 3-phosphate + 5-amino-1-(5-phospho-beta-D-ribosyl)imidazole-4-carboxamide + L-glutamate + H(+)</text>
        <dbReference type="Rhea" id="RHEA:24793"/>
        <dbReference type="ChEBI" id="CHEBI:15378"/>
        <dbReference type="ChEBI" id="CHEBI:29985"/>
        <dbReference type="ChEBI" id="CHEBI:58278"/>
        <dbReference type="ChEBI" id="CHEBI:58359"/>
        <dbReference type="ChEBI" id="CHEBI:58475"/>
        <dbReference type="ChEBI" id="CHEBI:58525"/>
        <dbReference type="EC" id="4.3.2.10"/>
    </reaction>
</comment>
<accession>A0A7L9UDM0</accession>
<dbReference type="InterPro" id="IPR010139">
    <property type="entry name" value="Imidazole-glycPsynth_HisH"/>
</dbReference>
<feature type="domain" description="Glutamine amidotransferase" evidence="12">
    <location>
        <begin position="4"/>
        <end position="200"/>
    </location>
</feature>
<dbReference type="InterPro" id="IPR029062">
    <property type="entry name" value="Class_I_gatase-like"/>
</dbReference>
<evidence type="ECO:0000256" key="7">
    <source>
        <dbReference type="ARBA" id="ARBA00023239"/>
    </source>
</evidence>
<evidence type="ECO:0000256" key="11">
    <source>
        <dbReference type="PIRSR" id="PIRSR000495-1"/>
    </source>
</evidence>
<geneLocation type="plasmid" evidence="13 14">
    <name>unnamed1</name>
</geneLocation>
<feature type="active site" evidence="10 11">
    <location>
        <position position="185"/>
    </location>
</feature>
<dbReference type="AlphaFoldDB" id="A0A7L9UDM0"/>
<keyword evidence="4 10" id="KW-0378">Hydrolase</keyword>
<dbReference type="RefSeq" id="WP_193689228.1">
    <property type="nucleotide sequence ID" value="NZ_CP062942.1"/>
</dbReference>
<dbReference type="HAMAP" id="MF_00278">
    <property type="entry name" value="HisH"/>
    <property type="match status" value="1"/>
</dbReference>
<dbReference type="NCBIfam" id="TIGR01855">
    <property type="entry name" value="IMP_synth_hisH"/>
    <property type="match status" value="1"/>
</dbReference>
<dbReference type="PIRSF" id="PIRSF000495">
    <property type="entry name" value="Amidotransf_hisH"/>
    <property type="match status" value="1"/>
</dbReference>
<keyword evidence="5 10" id="KW-0315">Glutamine amidotransferase</keyword>
<dbReference type="PROSITE" id="PS51273">
    <property type="entry name" value="GATASE_TYPE_1"/>
    <property type="match status" value="1"/>
</dbReference>
<dbReference type="KEGG" id="mlir:LPB04_23405"/>
<evidence type="ECO:0000256" key="10">
    <source>
        <dbReference type="HAMAP-Rule" id="MF_00278"/>
    </source>
</evidence>
<reference evidence="13 14" key="1">
    <citation type="submission" date="2020-10" db="EMBL/GenBank/DDBJ databases">
        <title>Genome sequencing of Massilia sp. LPB0304.</title>
        <authorList>
            <person name="Kim J."/>
        </authorList>
    </citation>
    <scope>NUCLEOTIDE SEQUENCE [LARGE SCALE GENOMIC DNA]</scope>
    <source>
        <strain evidence="13 14">LPB0304</strain>
        <plasmid evidence="13 14">unnamed1</plasmid>
    </source>
</reference>
<evidence type="ECO:0000256" key="6">
    <source>
        <dbReference type="ARBA" id="ARBA00023102"/>
    </source>
</evidence>
<comment type="subunit">
    <text evidence="2 10">Heterodimer of HisH and HisF.</text>
</comment>
<dbReference type="EC" id="4.3.2.10" evidence="10"/>
<evidence type="ECO:0000256" key="3">
    <source>
        <dbReference type="ARBA" id="ARBA00022605"/>
    </source>
</evidence>
<dbReference type="PROSITE" id="PS51274">
    <property type="entry name" value="GATASE_COBBQ"/>
    <property type="match status" value="1"/>
</dbReference>
<dbReference type="EC" id="3.5.1.2" evidence="10"/>
<comment type="function">
    <text evidence="10">IGPS catalyzes the conversion of PRFAR and glutamine to IGP, AICAR and glutamate. The HisH subunit catalyzes the hydrolysis of glutamine to glutamate and ammonia as part of the synthesis of IGP and AICAR. The resulting ammonia molecule is channeled to the active site of HisF.</text>
</comment>
<dbReference type="Proteomes" id="UP000593875">
    <property type="component" value="Plasmid unnamed1"/>
</dbReference>
<dbReference type="GO" id="GO:0000107">
    <property type="term" value="F:imidazoleglycerol-phosphate synthase activity"/>
    <property type="evidence" value="ECO:0007669"/>
    <property type="project" value="UniProtKB-UniRule"/>
</dbReference>
<comment type="catalytic activity">
    <reaction evidence="9 10">
        <text>L-glutamine + H2O = L-glutamate + NH4(+)</text>
        <dbReference type="Rhea" id="RHEA:15889"/>
        <dbReference type="ChEBI" id="CHEBI:15377"/>
        <dbReference type="ChEBI" id="CHEBI:28938"/>
        <dbReference type="ChEBI" id="CHEBI:29985"/>
        <dbReference type="ChEBI" id="CHEBI:58359"/>
        <dbReference type="EC" id="3.5.1.2"/>
    </reaction>
</comment>
<keyword evidence="13" id="KW-0614">Plasmid</keyword>
<dbReference type="UniPathway" id="UPA00031">
    <property type="reaction ID" value="UER00010"/>
</dbReference>
<feature type="active site" evidence="10 11">
    <location>
        <position position="187"/>
    </location>
</feature>
<keyword evidence="3 10" id="KW-0028">Amino-acid biosynthesis</keyword>
<keyword evidence="10" id="KW-0963">Cytoplasm</keyword>
<dbReference type="Pfam" id="PF00117">
    <property type="entry name" value="GATase"/>
    <property type="match status" value="1"/>
</dbReference>
<evidence type="ECO:0000259" key="12">
    <source>
        <dbReference type="Pfam" id="PF00117"/>
    </source>
</evidence>
<gene>
    <name evidence="10 13" type="primary">hisH</name>
    <name evidence="13" type="ORF">LPB04_23405</name>
</gene>
<evidence type="ECO:0000313" key="13">
    <source>
        <dbReference type="EMBL" id="QOL52265.1"/>
    </source>
</evidence>
<protein>
    <recommendedName>
        <fullName evidence="10">Imidazole glycerol phosphate synthase subunit HisH</fullName>
        <ecNumber evidence="10">4.3.2.10</ecNumber>
    </recommendedName>
    <alternativeName>
        <fullName evidence="10">IGP synthase glutaminase subunit</fullName>
        <ecNumber evidence="10">3.5.1.2</ecNumber>
    </alternativeName>
    <alternativeName>
        <fullName evidence="10">IGP synthase subunit HisH</fullName>
    </alternativeName>
    <alternativeName>
        <fullName evidence="10">ImGP synthase subunit HisH</fullName>
        <shortName evidence="10">IGPS subunit HisH</shortName>
    </alternativeName>
</protein>
<dbReference type="InterPro" id="IPR017926">
    <property type="entry name" value="GATASE"/>
</dbReference>
<name>A0A7L9UDM0_9BURK</name>
<dbReference type="GO" id="GO:0005737">
    <property type="term" value="C:cytoplasm"/>
    <property type="evidence" value="ECO:0007669"/>
    <property type="project" value="UniProtKB-SubCell"/>
</dbReference>
<dbReference type="PANTHER" id="PTHR42701:SF1">
    <property type="entry name" value="IMIDAZOLE GLYCEROL PHOSPHATE SYNTHASE SUBUNIT HISH"/>
    <property type="match status" value="1"/>
</dbReference>
<dbReference type="GO" id="GO:0016829">
    <property type="term" value="F:lyase activity"/>
    <property type="evidence" value="ECO:0007669"/>
    <property type="project" value="UniProtKB-KW"/>
</dbReference>
<evidence type="ECO:0000256" key="8">
    <source>
        <dbReference type="ARBA" id="ARBA00047838"/>
    </source>
</evidence>
<keyword evidence="14" id="KW-1185">Reference proteome</keyword>
<keyword evidence="7 10" id="KW-0456">Lyase</keyword>
<sequence>MISVIDYGVCNLGSMLNMLHKVGAQAELISTPAEVERAEKIVLPGVGAFDNGIAALRDRGLAEPLRKKALNDRVPLLGVCLGMQMLGRRSEEGSMNGLGLVDAEVRRFRMPPGSGLKVPHMGWSLLVPHRDSALLHTLDERSRFYFCHSYRMFCNDPDDILATANHGGDFVAMVQRENIYGVQFHPEKSHRFGMSLLHNFARI</sequence>
<proteinExistence type="inferred from homology"/>
<evidence type="ECO:0000256" key="9">
    <source>
        <dbReference type="ARBA" id="ARBA00049534"/>
    </source>
</evidence>
<dbReference type="GO" id="GO:0000105">
    <property type="term" value="P:L-histidine biosynthetic process"/>
    <property type="evidence" value="ECO:0007669"/>
    <property type="project" value="UniProtKB-UniRule"/>
</dbReference>
<dbReference type="GO" id="GO:0004359">
    <property type="term" value="F:glutaminase activity"/>
    <property type="evidence" value="ECO:0007669"/>
    <property type="project" value="UniProtKB-EC"/>
</dbReference>
<evidence type="ECO:0000256" key="1">
    <source>
        <dbReference type="ARBA" id="ARBA00005091"/>
    </source>
</evidence>
<dbReference type="CDD" id="cd01748">
    <property type="entry name" value="GATase1_IGP_Synthase"/>
    <property type="match status" value="1"/>
</dbReference>
<organism evidence="13 14">
    <name type="scientific">Massilia litorea</name>
    <dbReference type="NCBI Taxonomy" id="2769491"/>
    <lineage>
        <taxon>Bacteria</taxon>
        <taxon>Pseudomonadati</taxon>
        <taxon>Pseudomonadota</taxon>
        <taxon>Betaproteobacteria</taxon>
        <taxon>Burkholderiales</taxon>
        <taxon>Oxalobacteraceae</taxon>
        <taxon>Telluria group</taxon>
        <taxon>Massilia</taxon>
    </lineage>
</organism>
<dbReference type="SUPFAM" id="SSF52317">
    <property type="entry name" value="Class I glutamine amidotransferase-like"/>
    <property type="match status" value="1"/>
</dbReference>
<evidence type="ECO:0000256" key="2">
    <source>
        <dbReference type="ARBA" id="ARBA00011152"/>
    </source>
</evidence>
<comment type="subcellular location">
    <subcellularLocation>
        <location evidence="10">Cytoplasm</location>
    </subcellularLocation>
</comment>
<comment type="pathway">
    <text evidence="1 10">Amino-acid biosynthesis; L-histidine biosynthesis; L-histidine from 5-phospho-alpha-D-ribose 1-diphosphate: step 5/9.</text>
</comment>
<dbReference type="Gene3D" id="3.40.50.880">
    <property type="match status" value="1"/>
</dbReference>
<evidence type="ECO:0000313" key="14">
    <source>
        <dbReference type="Proteomes" id="UP000593875"/>
    </source>
</evidence>
<dbReference type="PANTHER" id="PTHR42701">
    <property type="entry name" value="IMIDAZOLE GLYCEROL PHOSPHATE SYNTHASE SUBUNIT HISH"/>
    <property type="match status" value="1"/>
</dbReference>
<evidence type="ECO:0000256" key="5">
    <source>
        <dbReference type="ARBA" id="ARBA00022962"/>
    </source>
</evidence>
<keyword evidence="6 10" id="KW-0368">Histidine biosynthesis</keyword>
<feature type="active site" description="Nucleophile" evidence="10 11">
    <location>
        <position position="80"/>
    </location>
</feature>
<dbReference type="EMBL" id="CP062942">
    <property type="protein sequence ID" value="QOL52265.1"/>
    <property type="molecule type" value="Genomic_DNA"/>
</dbReference>
<evidence type="ECO:0000256" key="4">
    <source>
        <dbReference type="ARBA" id="ARBA00022801"/>
    </source>
</evidence>